<evidence type="ECO:0000313" key="2">
    <source>
        <dbReference type="Proteomes" id="UP000244913"/>
    </source>
</evidence>
<dbReference type="InterPro" id="IPR006530">
    <property type="entry name" value="YD"/>
</dbReference>
<reference evidence="1 2" key="1">
    <citation type="submission" date="2018-04" db="EMBL/GenBank/DDBJ databases">
        <title>The genome sequence of Caulobacter sp. 736.</title>
        <authorList>
            <person name="Gao J."/>
            <person name="Sun J."/>
        </authorList>
    </citation>
    <scope>NUCLEOTIDE SEQUENCE [LARGE SCALE GENOMIC DNA]</scope>
    <source>
        <strain evidence="1 2">736</strain>
    </source>
</reference>
<gene>
    <name evidence="1" type="ORF">DDF65_06250</name>
</gene>
<name>A0A2T9JQP2_9CAUL</name>
<organism evidence="1 2">
    <name type="scientific">Caulobacter radicis</name>
    <dbReference type="NCBI Taxonomy" id="2172650"/>
    <lineage>
        <taxon>Bacteria</taxon>
        <taxon>Pseudomonadati</taxon>
        <taxon>Pseudomonadota</taxon>
        <taxon>Alphaproteobacteria</taxon>
        <taxon>Caulobacterales</taxon>
        <taxon>Caulobacteraceae</taxon>
        <taxon>Caulobacter</taxon>
    </lineage>
</organism>
<dbReference type="AlphaFoldDB" id="A0A2T9JQP2"/>
<evidence type="ECO:0000313" key="1">
    <source>
        <dbReference type="EMBL" id="PVM86029.1"/>
    </source>
</evidence>
<dbReference type="InterPro" id="IPR031325">
    <property type="entry name" value="RHS_repeat"/>
</dbReference>
<sequence>MVSSGGVAIADPVEVEYTYDALGRVIKVTQSDGQLVTYTYDKAGNRTSHQVSGGGRGKVVALPLLGGLVLPIR</sequence>
<dbReference type="Proteomes" id="UP000244913">
    <property type="component" value="Unassembled WGS sequence"/>
</dbReference>
<evidence type="ECO:0008006" key="3">
    <source>
        <dbReference type="Google" id="ProtNLM"/>
    </source>
</evidence>
<dbReference type="Gene3D" id="2.180.10.10">
    <property type="entry name" value="RHS repeat-associated core"/>
    <property type="match status" value="1"/>
</dbReference>
<comment type="caution">
    <text evidence="1">The sequence shown here is derived from an EMBL/GenBank/DDBJ whole genome shotgun (WGS) entry which is preliminary data.</text>
</comment>
<protein>
    <recommendedName>
        <fullName evidence="3">RHS repeat protein</fullName>
    </recommendedName>
</protein>
<dbReference type="Pfam" id="PF05593">
    <property type="entry name" value="RHS_repeat"/>
    <property type="match status" value="1"/>
</dbReference>
<keyword evidence="2" id="KW-1185">Reference proteome</keyword>
<proteinExistence type="predicted"/>
<dbReference type="NCBIfam" id="TIGR01643">
    <property type="entry name" value="YD_repeat_2x"/>
    <property type="match status" value="1"/>
</dbReference>
<dbReference type="EMBL" id="QDKP01000017">
    <property type="protein sequence ID" value="PVM86029.1"/>
    <property type="molecule type" value="Genomic_DNA"/>
</dbReference>
<accession>A0A2T9JQP2</accession>